<sequence>MNVKSVITISRQYGSGGRKIGMMLGERLGIPVYDKELINMAARESGMAKELFEQNDEKVETGLFHSYTQLNERLYLAQFDTIKKIAKEGPCIIVGRCADYVLRKMDSRCAVFIHAPLQDRIDRAIKEYGVPQDKAASVVSQHDKQRMKYHNYYADSQWGDVRNYQLAVDSGWLGVEGAVDLIEACIKLREAKIK</sequence>
<dbReference type="InterPro" id="IPR027417">
    <property type="entry name" value="P-loop_NTPase"/>
</dbReference>
<gene>
    <name evidence="1" type="ORF">H8696_08265</name>
</gene>
<evidence type="ECO:0000313" key="2">
    <source>
        <dbReference type="Proteomes" id="UP000623172"/>
    </source>
</evidence>
<protein>
    <submittedName>
        <fullName evidence="1">Cytidylate kinase-like family protein</fullName>
    </submittedName>
</protein>
<proteinExistence type="predicted"/>
<keyword evidence="1" id="KW-0808">Transferase</keyword>
<accession>A0A926D6N8</accession>
<keyword evidence="1" id="KW-0418">Kinase</keyword>
<dbReference type="GO" id="GO:0016301">
    <property type="term" value="F:kinase activity"/>
    <property type="evidence" value="ECO:0007669"/>
    <property type="project" value="UniProtKB-KW"/>
</dbReference>
<dbReference type="Pfam" id="PF13189">
    <property type="entry name" value="Cytidylate_kin2"/>
    <property type="match status" value="1"/>
</dbReference>
<dbReference type="Gene3D" id="3.40.50.300">
    <property type="entry name" value="P-loop containing nucleotide triphosphate hydrolases"/>
    <property type="match status" value="1"/>
</dbReference>
<comment type="caution">
    <text evidence="1">The sequence shown here is derived from an EMBL/GenBank/DDBJ whole genome shotgun (WGS) entry which is preliminary data.</text>
</comment>
<organism evidence="1 2">
    <name type="scientific">Gehongia tenuis</name>
    <dbReference type="NCBI Taxonomy" id="2763655"/>
    <lineage>
        <taxon>Bacteria</taxon>
        <taxon>Bacillati</taxon>
        <taxon>Bacillota</taxon>
        <taxon>Clostridia</taxon>
        <taxon>Christensenellales</taxon>
        <taxon>Christensenellaceae</taxon>
        <taxon>Gehongia</taxon>
    </lineage>
</organism>
<dbReference type="SUPFAM" id="SSF52540">
    <property type="entry name" value="P-loop containing nucleoside triphosphate hydrolases"/>
    <property type="match status" value="1"/>
</dbReference>
<reference evidence="1" key="1">
    <citation type="submission" date="2020-08" db="EMBL/GenBank/DDBJ databases">
        <title>Genome public.</title>
        <authorList>
            <person name="Liu C."/>
            <person name="Sun Q."/>
        </authorList>
    </citation>
    <scope>NUCLEOTIDE SEQUENCE</scope>
    <source>
        <strain evidence="1">NSJ-53</strain>
    </source>
</reference>
<dbReference type="EMBL" id="JACRSR010000003">
    <property type="protein sequence ID" value="MBC8531839.1"/>
    <property type="molecule type" value="Genomic_DNA"/>
</dbReference>
<name>A0A926D6N8_9FIRM</name>
<evidence type="ECO:0000313" key="1">
    <source>
        <dbReference type="EMBL" id="MBC8531839.1"/>
    </source>
</evidence>
<dbReference type="AlphaFoldDB" id="A0A926D6N8"/>
<dbReference type="Proteomes" id="UP000623172">
    <property type="component" value="Unassembled WGS sequence"/>
</dbReference>
<keyword evidence="2" id="KW-1185">Reference proteome</keyword>